<dbReference type="AlphaFoldDB" id="A0A175R9N2"/>
<dbReference type="PATRIC" id="fig|401562.3.peg.1185"/>
<dbReference type="Proteomes" id="UP000078272">
    <property type="component" value="Unassembled WGS sequence"/>
</dbReference>
<sequence>MSEFVRKRMLRDLIDEIADLDPTSLELVGHRVIEGIEAQDLVHHGVNKNYKPVGYTVDSFTQDFSVVGEYSTDNDYFEDDSGRKKLNVFTKIEKDVKHAVKLAGKAVLRKIYLVSSCEEPPSFRGNFNKTALSVAYSDKIEFLDSRQLAARILNFSVDNPKAADFFRYFLPDFSQNLDNYEYYGLVAATCLNHQSEPLILDAVRAHFARGARICVLHGLSGSGKTQAAVEFVHTELPHFGNYIWISGNDWPENVPLAAIKRSRGGIPMNVAGVFNSSKTLMVIDDLDRPVTENVFSELERGFTIGSRVVVTSQIGETNSAIHLPIPKFSTEVAYAILGESEIASSDELARFVEACRFCPLILSVAREVAKTDGVDSRELYQEILALPHAAQDVDGRSVMDRLLQRLNTQNQEALAKIATSGCTTFDPKFLTVFIGSNARASLQRLGIVTRVGTSSVLTVHDLVCSAVRKGSGFDSSTLAAHVASFVSRYNGEMLPSVIRQIHLSADQLLRAHMLRQERPLDWLTYSLLQIERSDKIGLAPSVHLEPINENIDLPALLCVIDLKEAYSYSLPRDERAEYYIECADEYSRIAARAKDADIRAELFHHRGKALRRSDKLEAAVASFREVLKDRPGWHATYGQIAHAGVQRGASDDLRKEGEDAQRSLMRDVMADIDKVPLRVSLASLGRLRSYPALRDETRKRPEAVKQLADLVMLAGISGFQQFYEGFMAFTSLFAYHHGDLPVSMAEMFPDLLAIYPEGVEKLQWSNVCEALSNTATAAAAAGKSELSARLNITACAFADALEEDAKRKNYLLRLVAKTYVGAGRARKALSLLADVPDERKDHWVLYQQAKAQLAVDDVNGALSTATMALDLAKLDSKASERLSSYWDLLSRCCDDAGDFPLALTAAREAVAQTPSGKYHDQLVDRLSKLEAKAKASLPLH</sequence>
<dbReference type="Gene3D" id="3.40.50.300">
    <property type="entry name" value="P-loop containing nucleotide triphosphate hydrolases"/>
    <property type="match status" value="1"/>
</dbReference>
<organism evidence="1 2">
    <name type="scientific">Aureimonas ureilytica</name>
    <dbReference type="NCBI Taxonomy" id="401562"/>
    <lineage>
        <taxon>Bacteria</taxon>
        <taxon>Pseudomonadati</taxon>
        <taxon>Pseudomonadota</taxon>
        <taxon>Alphaproteobacteria</taxon>
        <taxon>Hyphomicrobiales</taxon>
        <taxon>Aurantimonadaceae</taxon>
        <taxon>Aureimonas</taxon>
    </lineage>
</organism>
<dbReference type="SUPFAM" id="SSF52540">
    <property type="entry name" value="P-loop containing nucleoside triphosphate hydrolases"/>
    <property type="match status" value="1"/>
</dbReference>
<reference evidence="1 2" key="1">
    <citation type="journal article" date="2016" name="Front. Microbiol.">
        <title>Genomic Resource of Rice Seed Associated Bacteria.</title>
        <authorList>
            <person name="Midha S."/>
            <person name="Bansal K."/>
            <person name="Sharma S."/>
            <person name="Kumar N."/>
            <person name="Patil P.P."/>
            <person name="Chaudhry V."/>
            <person name="Patil P.B."/>
        </authorList>
    </citation>
    <scope>NUCLEOTIDE SEQUENCE [LARGE SCALE GENOMIC DNA]</scope>
    <source>
        <strain evidence="1 2">NS226</strain>
    </source>
</reference>
<comment type="caution">
    <text evidence="1">The sequence shown here is derived from an EMBL/GenBank/DDBJ whole genome shotgun (WGS) entry which is preliminary data.</text>
</comment>
<evidence type="ECO:0008006" key="3">
    <source>
        <dbReference type="Google" id="ProtNLM"/>
    </source>
</evidence>
<dbReference type="Gene3D" id="1.25.40.10">
    <property type="entry name" value="Tetratricopeptide repeat domain"/>
    <property type="match status" value="1"/>
</dbReference>
<name>A0A175R9N2_9HYPH</name>
<proteinExistence type="predicted"/>
<evidence type="ECO:0000313" key="1">
    <source>
        <dbReference type="EMBL" id="KTQ96001.1"/>
    </source>
</evidence>
<dbReference type="EMBL" id="LDPZ01000018">
    <property type="protein sequence ID" value="KTQ96001.1"/>
    <property type="molecule type" value="Genomic_DNA"/>
</dbReference>
<accession>A0A175R9N2</accession>
<dbReference type="InterPro" id="IPR027417">
    <property type="entry name" value="P-loop_NTPase"/>
</dbReference>
<dbReference type="OrthoDB" id="6835247at2"/>
<dbReference type="SUPFAM" id="SSF48452">
    <property type="entry name" value="TPR-like"/>
    <property type="match status" value="1"/>
</dbReference>
<gene>
    <name evidence="1" type="ORF">NS226_08980</name>
</gene>
<dbReference type="InterPro" id="IPR011990">
    <property type="entry name" value="TPR-like_helical_dom_sf"/>
</dbReference>
<protein>
    <recommendedName>
        <fullName evidence="3">Tetratricopeptide repeat protein</fullName>
    </recommendedName>
</protein>
<dbReference type="RefSeq" id="WP_058634706.1">
    <property type="nucleotide sequence ID" value="NZ_LDPZ01000018.1"/>
</dbReference>
<evidence type="ECO:0000313" key="2">
    <source>
        <dbReference type="Proteomes" id="UP000078272"/>
    </source>
</evidence>